<evidence type="ECO:0000313" key="1">
    <source>
        <dbReference type="EMBL" id="VDM99524.1"/>
    </source>
</evidence>
<reference evidence="1 2" key="2">
    <citation type="submission" date="2018-08" db="EMBL/GenBank/DDBJ databases">
        <authorList>
            <person name="Laetsch R D."/>
            <person name="Stevens L."/>
            <person name="Kumar S."/>
            <person name="Blaxter L. M."/>
        </authorList>
    </citation>
    <scope>NUCLEOTIDE SEQUENCE [LARGE SCALE GENOMIC DNA]</scope>
</reference>
<organism evidence="3">
    <name type="scientific">Onchocerca ochengi</name>
    <name type="common">Filarial nematode worm</name>
    <dbReference type="NCBI Taxonomy" id="42157"/>
    <lineage>
        <taxon>Eukaryota</taxon>
        <taxon>Metazoa</taxon>
        <taxon>Ecdysozoa</taxon>
        <taxon>Nematoda</taxon>
        <taxon>Chromadorea</taxon>
        <taxon>Rhabditida</taxon>
        <taxon>Spirurina</taxon>
        <taxon>Spiruromorpha</taxon>
        <taxon>Filarioidea</taxon>
        <taxon>Onchocercidae</taxon>
        <taxon>Onchocerca</taxon>
    </lineage>
</organism>
<protein>
    <submittedName>
        <fullName evidence="3">Ig-like domain-containing protein</fullName>
    </submittedName>
</protein>
<reference evidence="3" key="1">
    <citation type="submission" date="2016-06" db="UniProtKB">
        <authorList>
            <consortium name="WormBaseParasite"/>
        </authorList>
    </citation>
    <scope>IDENTIFICATION</scope>
</reference>
<dbReference type="EMBL" id="UYRW01011300">
    <property type="protein sequence ID" value="VDM99524.1"/>
    <property type="molecule type" value="Genomic_DNA"/>
</dbReference>
<keyword evidence="2" id="KW-1185">Reference proteome</keyword>
<gene>
    <name evidence="1" type="ORF">NOO_LOCUS12618</name>
</gene>
<accession>A0A182EWS1</accession>
<evidence type="ECO:0000313" key="2">
    <source>
        <dbReference type="Proteomes" id="UP000271087"/>
    </source>
</evidence>
<name>A0A182EWS1_ONCOC</name>
<dbReference type="AlphaFoldDB" id="A0A182EWS1"/>
<dbReference type="WBParaSite" id="nOo.2.0.1.t12618-RA">
    <property type="protein sequence ID" value="nOo.2.0.1.t12618-RA"/>
    <property type="gene ID" value="nOo.2.0.1.g12618"/>
</dbReference>
<proteinExistence type="predicted"/>
<dbReference type="Proteomes" id="UP000271087">
    <property type="component" value="Unassembled WGS sequence"/>
</dbReference>
<sequence length="124" mass="14130">MNETACDVELEEKIGEKAIADAKKSKLPSCYYINLITETINSAPTGITQFLMNNITKPSNETFWCYDQLEVREDNGKLIAHWISDEVKVTEYPEIKEVCIKISNEDGKYVCASFQSRVFCCCKN</sequence>
<evidence type="ECO:0000313" key="3">
    <source>
        <dbReference type="WBParaSite" id="nOo.2.0.1.t12618-RA"/>
    </source>
</evidence>